<dbReference type="RefSeq" id="WP_025603859.1">
    <property type="nucleotide sequence ID" value="NZ_CP021236.1"/>
</dbReference>
<dbReference type="EMBL" id="CP021236">
    <property type="protein sequence ID" value="ARS38104.1"/>
    <property type="molecule type" value="Genomic_DNA"/>
</dbReference>
<keyword evidence="1" id="KW-0614">Plasmid</keyword>
<sequence>MDLLDPNGYGYLPEQYHRSHDMCEFLVGQLEAFLTEEPYKGLRHFEVDINPEAVPIDDEYTLDYLLRADMKDKHDELVRLHTVYGLLSDSCYFLREALDASRKRRLTVSFALLRKPFIYNMPVLLRLYLDEEFLEHFNNREDFDASKLPKQDLLDLIEASLPMLFSMQDMSRGEIYDILFNKEEHGSLINWSNKALHPATTHHWASLTGAKNLNFMFSTLDDIDKQWEYFYRRLPFLLTYLLECTEQIVFDLLQLNPALYTERLEERAAFFISQGKGGQNA</sequence>
<dbReference type="STRING" id="709015.GCA_000472485_00088"/>
<dbReference type="OrthoDB" id="2111564at2"/>
<reference evidence="2" key="1">
    <citation type="submission" date="2017-05" db="EMBL/GenBank/DDBJ databases">
        <authorList>
            <person name="Ray J."/>
            <person name="Price M."/>
            <person name="Deutschbauer A."/>
        </authorList>
    </citation>
    <scope>NUCLEOTIDE SEQUENCE [LARGE SCALE GENOMIC DNA]</scope>
    <source>
        <strain evidence="2">DSM 19842</strain>
        <plasmid evidence="2">unnamed</plasmid>
    </source>
</reference>
<evidence type="ECO:0000313" key="1">
    <source>
        <dbReference type="EMBL" id="ARS38104.1"/>
    </source>
</evidence>
<dbReference type="KEGG" id="pact:CA264_21395"/>
<geneLocation type="plasmid" evidence="1 2">
    <name>unnamed</name>
</geneLocation>
<gene>
    <name evidence="1" type="ORF">CA264_21395</name>
</gene>
<protein>
    <submittedName>
        <fullName evidence="1">Uncharacterized protein</fullName>
    </submittedName>
</protein>
<keyword evidence="2" id="KW-1185">Reference proteome</keyword>
<proteinExistence type="predicted"/>
<accession>A0A1X9YZG5</accession>
<organism evidence="1 2">
    <name type="scientific">Pontibacter actiniarum</name>
    <dbReference type="NCBI Taxonomy" id="323450"/>
    <lineage>
        <taxon>Bacteria</taxon>
        <taxon>Pseudomonadati</taxon>
        <taxon>Bacteroidota</taxon>
        <taxon>Cytophagia</taxon>
        <taxon>Cytophagales</taxon>
        <taxon>Hymenobacteraceae</taxon>
        <taxon>Pontibacter</taxon>
    </lineage>
</organism>
<dbReference type="Proteomes" id="UP000266292">
    <property type="component" value="Plasmid unnamed"/>
</dbReference>
<evidence type="ECO:0000313" key="2">
    <source>
        <dbReference type="Proteomes" id="UP000266292"/>
    </source>
</evidence>
<dbReference type="AlphaFoldDB" id="A0A1X9YZG5"/>
<name>A0A1X9YZG5_9BACT</name>